<dbReference type="FunFam" id="3.40.50.300:FF:000011">
    <property type="entry name" value="Putative ABC transporter ATP-binding component"/>
    <property type="match status" value="1"/>
</dbReference>
<dbReference type="PANTHER" id="PTHR42855:SF1">
    <property type="entry name" value="ABC TRANSPORTER DOMAIN-CONTAINING PROTEIN"/>
    <property type="match status" value="1"/>
</dbReference>
<dbReference type="OrthoDB" id="3239744at2"/>
<dbReference type="SUPFAM" id="SSF52540">
    <property type="entry name" value="P-loop containing nucleoside triphosphate hydrolases"/>
    <property type="match status" value="2"/>
</dbReference>
<dbReference type="GO" id="GO:0016887">
    <property type="term" value="F:ATP hydrolysis activity"/>
    <property type="evidence" value="ECO:0007669"/>
    <property type="project" value="InterPro"/>
</dbReference>
<comment type="caution">
    <text evidence="4">The sequence shown here is derived from an EMBL/GenBank/DDBJ whole genome shotgun (WGS) entry which is preliminary data.</text>
</comment>
<feature type="domain" description="ABC transporter" evidence="3">
    <location>
        <begin position="332"/>
        <end position="559"/>
    </location>
</feature>
<evidence type="ECO:0000313" key="5">
    <source>
        <dbReference type="Proteomes" id="UP000239297"/>
    </source>
</evidence>
<evidence type="ECO:0000256" key="1">
    <source>
        <dbReference type="ARBA" id="ARBA00022741"/>
    </source>
</evidence>
<dbReference type="PROSITE" id="PS50893">
    <property type="entry name" value="ABC_TRANSPORTER_2"/>
    <property type="match status" value="2"/>
</dbReference>
<dbReference type="InterPro" id="IPR003439">
    <property type="entry name" value="ABC_transporter-like_ATP-bd"/>
</dbReference>
<keyword evidence="5" id="KW-1185">Reference proteome</keyword>
<keyword evidence="2" id="KW-0067">ATP-binding</keyword>
<dbReference type="AlphaFoldDB" id="A0A2S5IVN8"/>
<dbReference type="Proteomes" id="UP000239297">
    <property type="component" value="Unassembled WGS sequence"/>
</dbReference>
<dbReference type="EMBL" id="PRKW01000005">
    <property type="protein sequence ID" value="PPB48610.1"/>
    <property type="molecule type" value="Genomic_DNA"/>
</dbReference>
<evidence type="ECO:0000313" key="4">
    <source>
        <dbReference type="EMBL" id="PPB48610.1"/>
    </source>
</evidence>
<dbReference type="Pfam" id="PF00005">
    <property type="entry name" value="ABC_tran"/>
    <property type="match status" value="2"/>
</dbReference>
<accession>A0A2S5IVN8</accession>
<dbReference type="GO" id="GO:0005524">
    <property type="term" value="F:ATP binding"/>
    <property type="evidence" value="ECO:0007669"/>
    <property type="project" value="UniProtKB-KW"/>
</dbReference>
<dbReference type="InterPro" id="IPR027417">
    <property type="entry name" value="P-loop_NTPase"/>
</dbReference>
<reference evidence="4 5" key="1">
    <citation type="journal article" date="2014" name="Int. J. Syst. Evol. Microbiol.">
        <title>Arthrobacter pityocampae sp. nov., isolated from Thaumetopoea pityocampa (Lep., Thaumetopoeidae).</title>
        <authorList>
            <person name="Ince I.A."/>
            <person name="Demirbag Z."/>
            <person name="Kati H."/>
        </authorList>
    </citation>
    <scope>NUCLEOTIDE SEQUENCE [LARGE SCALE GENOMIC DNA]</scope>
    <source>
        <strain evidence="4 5">Tp2</strain>
    </source>
</reference>
<keyword evidence="1" id="KW-0547">Nucleotide-binding</keyword>
<dbReference type="SMART" id="SM00382">
    <property type="entry name" value="AAA"/>
    <property type="match status" value="2"/>
</dbReference>
<sequence length="560" mass="61408">MAHLDVSGIDYFLSDGRQLLNGVAFKVGDGHKTALIGPNGTGKTTLLRIVAGDLTADEGAVSRSGAMGIMRQFVGQVRDDSTVRDLLVSAAPPRLAAAAQRIDDAELAMMEADDEPTQMRYAQAIADWGDAGGYELETTWDEVTMAALGVPFDRAQYRAASSLSGGEQKRLVLEALFSGPDELLLLDEPDNYLDVPGKRWLEAKMRESKKSVLFVSHDRELLANAATRIVTLEPGVLGASSWTHGGGFETYLKAREDRNARFEELRKRWDEEHLKLKELVNMYKNKAAFRSDMANRYHAAQTRLAKFLEAGPPEAIPLEQNVSMRLAGGRTAKRAVVAQKLELTGLMKPFSTEIWFGDRVGVLGSNGSGKSHFLRLLAAGGSDPDKEHQPVSDVDIAAVPHEGSVKLGARIRPGFFAQTHSRPDLLGRTLIDILHRGDEHRSGLGREAASAVLDRYGLAPQAEQPYDSLSGGQQARLQILLLELSGATLLLLDEPTDNLDLHSAEALERAIDAFEGTVIAVTHDRWFARSFDRFLVFGSDGKVYETKEPVWDESRVVRAR</sequence>
<protein>
    <submittedName>
        <fullName evidence="4">ABC transporter</fullName>
    </submittedName>
</protein>
<feature type="domain" description="ABC transporter" evidence="3">
    <location>
        <begin position="4"/>
        <end position="259"/>
    </location>
</feature>
<organism evidence="4 5">
    <name type="scientific">Arthrobacter pityocampae</name>
    <dbReference type="NCBI Taxonomy" id="547334"/>
    <lineage>
        <taxon>Bacteria</taxon>
        <taxon>Bacillati</taxon>
        <taxon>Actinomycetota</taxon>
        <taxon>Actinomycetes</taxon>
        <taxon>Micrococcales</taxon>
        <taxon>Micrococcaceae</taxon>
        <taxon>Arthrobacter</taxon>
    </lineage>
</organism>
<evidence type="ECO:0000259" key="3">
    <source>
        <dbReference type="PROSITE" id="PS50893"/>
    </source>
</evidence>
<gene>
    <name evidence="4" type="ORF">C4K88_12830</name>
</gene>
<proteinExistence type="predicted"/>
<dbReference type="InterPro" id="IPR051309">
    <property type="entry name" value="ABCF_ATPase"/>
</dbReference>
<dbReference type="RefSeq" id="WP_104122013.1">
    <property type="nucleotide sequence ID" value="NZ_PRKW01000005.1"/>
</dbReference>
<dbReference type="InterPro" id="IPR003593">
    <property type="entry name" value="AAA+_ATPase"/>
</dbReference>
<dbReference type="PANTHER" id="PTHR42855">
    <property type="entry name" value="ABC TRANSPORTER ATP-BINDING SUBUNIT"/>
    <property type="match status" value="1"/>
</dbReference>
<dbReference type="Gene3D" id="3.40.50.300">
    <property type="entry name" value="P-loop containing nucleotide triphosphate hydrolases"/>
    <property type="match status" value="2"/>
</dbReference>
<name>A0A2S5IVN8_9MICC</name>
<evidence type="ECO:0000256" key="2">
    <source>
        <dbReference type="ARBA" id="ARBA00022840"/>
    </source>
</evidence>